<evidence type="ECO:0000256" key="11">
    <source>
        <dbReference type="SAM" id="SignalP"/>
    </source>
</evidence>
<dbReference type="SMART" id="SM00409">
    <property type="entry name" value="IG"/>
    <property type="match status" value="1"/>
</dbReference>
<evidence type="ECO:0000256" key="4">
    <source>
        <dbReference type="ARBA" id="ARBA00022737"/>
    </source>
</evidence>
<dbReference type="Pfam" id="PF07686">
    <property type="entry name" value="V-set"/>
    <property type="match status" value="1"/>
</dbReference>
<keyword evidence="9" id="KW-0393">Immunoglobulin domain</keyword>
<dbReference type="PANTHER" id="PTHR13817:SF166">
    <property type="entry name" value="NEURONAL IGCAM-RELATED"/>
    <property type="match status" value="1"/>
</dbReference>
<feature type="domain" description="Fibronectin type-III" evidence="13">
    <location>
        <begin position="1837"/>
        <end position="1904"/>
    </location>
</feature>
<evidence type="ECO:0000256" key="3">
    <source>
        <dbReference type="ARBA" id="ARBA00022729"/>
    </source>
</evidence>
<feature type="domain" description="Fibronectin type-III" evidence="13">
    <location>
        <begin position="1371"/>
        <end position="1465"/>
    </location>
</feature>
<feature type="signal peptide" evidence="11">
    <location>
        <begin position="1"/>
        <end position="27"/>
    </location>
</feature>
<feature type="domain" description="Fibronectin type-III" evidence="13">
    <location>
        <begin position="650"/>
        <end position="755"/>
    </location>
</feature>
<proteinExistence type="inferred from homology"/>
<feature type="domain" description="Fibronectin type-III" evidence="13">
    <location>
        <begin position="1675"/>
        <end position="1780"/>
    </location>
</feature>
<comment type="subcellular location">
    <subcellularLocation>
        <location evidence="1">Membrane</location>
        <topology evidence="1">Single-pass type I membrane protein</topology>
    </subcellularLocation>
</comment>
<dbReference type="Proteomes" id="UP001174136">
    <property type="component" value="Unassembled WGS sequence"/>
</dbReference>
<keyword evidence="6" id="KW-0472">Membrane</keyword>
<feature type="domain" description="Fibronectin type-III" evidence="13">
    <location>
        <begin position="548"/>
        <end position="645"/>
    </location>
</feature>
<feature type="domain" description="Fibronectin type-III" evidence="13">
    <location>
        <begin position="1060"/>
        <end position="1165"/>
    </location>
</feature>
<evidence type="ECO:0000313" key="15">
    <source>
        <dbReference type="Proteomes" id="UP001174136"/>
    </source>
</evidence>
<dbReference type="SMART" id="SM00060">
    <property type="entry name" value="FN3"/>
    <property type="match status" value="18"/>
</dbReference>
<comment type="similarity">
    <text evidence="10">Belongs to the immunoglobulin superfamily. TIM family.</text>
</comment>
<feature type="domain" description="Fibronectin type-III" evidence="13">
    <location>
        <begin position="140"/>
        <end position="235"/>
    </location>
</feature>
<dbReference type="SUPFAM" id="SSF48726">
    <property type="entry name" value="Immunoglobulin"/>
    <property type="match status" value="1"/>
</dbReference>
<protein>
    <submittedName>
        <fullName evidence="14">Protein sidekick</fullName>
    </submittedName>
</protein>
<feature type="domain" description="Fibronectin type-III" evidence="13">
    <location>
        <begin position="1470"/>
        <end position="1575"/>
    </location>
</feature>
<dbReference type="InterPro" id="IPR036179">
    <property type="entry name" value="Ig-like_dom_sf"/>
</dbReference>
<dbReference type="GO" id="GO:0045202">
    <property type="term" value="C:synapse"/>
    <property type="evidence" value="ECO:0007669"/>
    <property type="project" value="TreeGrafter"/>
</dbReference>
<evidence type="ECO:0000256" key="5">
    <source>
        <dbReference type="ARBA" id="ARBA00022989"/>
    </source>
</evidence>
<evidence type="ECO:0000313" key="14">
    <source>
        <dbReference type="EMBL" id="KAK0140744.1"/>
    </source>
</evidence>
<feature type="domain" description="Fibronectin type-III" evidence="13">
    <location>
        <begin position="855"/>
        <end position="960"/>
    </location>
</feature>
<feature type="domain" description="Fibronectin type-III" evidence="13">
    <location>
        <begin position="961"/>
        <end position="1055"/>
    </location>
</feature>
<dbReference type="InterPro" id="IPR007110">
    <property type="entry name" value="Ig-like_dom"/>
</dbReference>
<dbReference type="InterPro" id="IPR050964">
    <property type="entry name" value="Striated_Muscle_Regulatory"/>
</dbReference>
<dbReference type="Pfam" id="PF00041">
    <property type="entry name" value="fn3"/>
    <property type="match status" value="16"/>
</dbReference>
<evidence type="ECO:0000256" key="7">
    <source>
        <dbReference type="ARBA" id="ARBA00023157"/>
    </source>
</evidence>
<evidence type="ECO:0000256" key="2">
    <source>
        <dbReference type="ARBA" id="ARBA00022692"/>
    </source>
</evidence>
<feature type="domain" description="Fibronectin type-III" evidence="13">
    <location>
        <begin position="756"/>
        <end position="850"/>
    </location>
</feature>
<keyword evidence="5" id="KW-1133">Transmembrane helix</keyword>
<feature type="domain" description="Fibronectin type-III" evidence="13">
    <location>
        <begin position="346"/>
        <end position="440"/>
    </location>
</feature>
<dbReference type="PROSITE" id="PS50853">
    <property type="entry name" value="FN3"/>
    <property type="match status" value="17"/>
</dbReference>
<dbReference type="InterPro" id="IPR003961">
    <property type="entry name" value="FN3_dom"/>
</dbReference>
<keyword evidence="8" id="KW-0325">Glycoprotein</keyword>
<feature type="domain" description="Fibronectin type-III" evidence="13">
    <location>
        <begin position="240"/>
        <end position="345"/>
    </location>
</feature>
<comment type="caution">
    <text evidence="14">The sequence shown here is derived from an EMBL/GenBank/DDBJ whole genome shotgun (WGS) entry which is preliminary data.</text>
</comment>
<dbReference type="GO" id="GO:0007156">
    <property type="term" value="P:homophilic cell adhesion via plasma membrane adhesion molecules"/>
    <property type="evidence" value="ECO:0007669"/>
    <property type="project" value="TreeGrafter"/>
</dbReference>
<evidence type="ECO:0000256" key="10">
    <source>
        <dbReference type="ARBA" id="ARBA00038203"/>
    </source>
</evidence>
<dbReference type="EMBL" id="JAOPHQ010004024">
    <property type="protein sequence ID" value="KAK0140744.1"/>
    <property type="molecule type" value="Genomic_DNA"/>
</dbReference>
<feature type="chain" id="PRO_5041364065" evidence="11">
    <location>
        <begin position="28"/>
        <end position="1904"/>
    </location>
</feature>
<keyword evidence="2" id="KW-0812">Transmembrane</keyword>
<organism evidence="14 15">
    <name type="scientific">Merluccius polli</name>
    <name type="common">Benguela hake</name>
    <name type="synonym">Merluccius cadenati</name>
    <dbReference type="NCBI Taxonomy" id="89951"/>
    <lineage>
        <taxon>Eukaryota</taxon>
        <taxon>Metazoa</taxon>
        <taxon>Chordata</taxon>
        <taxon>Craniata</taxon>
        <taxon>Vertebrata</taxon>
        <taxon>Euteleostomi</taxon>
        <taxon>Actinopterygii</taxon>
        <taxon>Neopterygii</taxon>
        <taxon>Teleostei</taxon>
        <taxon>Neoteleostei</taxon>
        <taxon>Acanthomorphata</taxon>
        <taxon>Zeiogadaria</taxon>
        <taxon>Gadariae</taxon>
        <taxon>Gadiformes</taxon>
        <taxon>Gadoidei</taxon>
        <taxon>Merlucciidae</taxon>
        <taxon>Merluccius</taxon>
    </lineage>
</organism>
<keyword evidence="3 11" id="KW-0732">Signal</keyword>
<dbReference type="FunFam" id="2.60.40.10:FF:000028">
    <property type="entry name" value="Neuronal cell adhesion molecule"/>
    <property type="match status" value="8"/>
</dbReference>
<gene>
    <name evidence="14" type="primary">sdk</name>
    <name evidence="14" type="ORF">N1851_022269</name>
</gene>
<dbReference type="GO" id="GO:0007416">
    <property type="term" value="P:synapse assembly"/>
    <property type="evidence" value="ECO:0007669"/>
    <property type="project" value="TreeGrafter"/>
</dbReference>
<feature type="domain" description="Fibronectin type-III" evidence="13">
    <location>
        <begin position="1265"/>
        <end position="1370"/>
    </location>
</feature>
<evidence type="ECO:0000256" key="1">
    <source>
        <dbReference type="ARBA" id="ARBA00004479"/>
    </source>
</evidence>
<reference evidence="14" key="1">
    <citation type="journal article" date="2023" name="Front. Mar. Sci.">
        <title>A new Merluccius polli reference genome to investigate the effects of global change in West African waters.</title>
        <authorList>
            <person name="Mateo J.L."/>
            <person name="Blanco-Fernandez C."/>
            <person name="Garcia-Vazquez E."/>
            <person name="Machado-Schiaffino G."/>
        </authorList>
    </citation>
    <scope>NUCLEOTIDE SEQUENCE</scope>
    <source>
        <strain evidence="14">C29</strain>
        <tissue evidence="14">Fin</tissue>
    </source>
</reference>
<dbReference type="Gene3D" id="2.60.40.10">
    <property type="entry name" value="Immunoglobulins"/>
    <property type="match status" value="18"/>
</dbReference>
<dbReference type="InterPro" id="IPR036116">
    <property type="entry name" value="FN3_sf"/>
</dbReference>
<dbReference type="PROSITE" id="PS50835">
    <property type="entry name" value="IG_LIKE"/>
    <property type="match status" value="1"/>
</dbReference>
<feature type="domain" description="Ig-like" evidence="12">
    <location>
        <begin position="36"/>
        <end position="117"/>
    </location>
</feature>
<sequence>MGVLANCRCMTFGCMVGFCLLLGGVGGTTTVTATAGQDVTLPCSYDAAYYGRLALCWGRGPIPRRGCNNEVLQADSRSVVSRQSMRYRLMGNLNRGDVSLTILQVQLSESGIYGCRVDIPGWFNDHKHEMTLRVVAGRPHPAKLEAREVTEKTITIRWTPGPDGGSSITGYRINIKSKTSSWDTATTVKILNTLQPQVTLIDMRPHSSYDIRMFAVNSVGLSQASNVVTVTTREAAPSGAPLDVQLEALTPRSIKVTWKPPKMELRNGVLRDYKISYREYDSTSRRFKEWYHQRVRATGGLESTVLNNLRPATQYNVEIRASTMAGMGPAFSAPLFSTLAEVPPDPPVLELLKVNDKMVSFRWTAGFDGRAPISSYDMEYKVENTSWDTATKVKIINPLQPQVTLIDMRPHSSYDIRMFAVNSVGLSQASNVVKVTTREAAPSGPPLDIQLEALTPRSIKVTWKPPKMELRNGVLRDYKISYSEYDSASRRFKEWYHQRVRATGGLESTVLNNLRPATQYNVEIRASTMAGMGPAFSAPLFSTLAEVPPDPPVLELLEVNDTMVSFRWTAGFDGNAPISSYDMEYKVENTSWDTATMVKIINPLQPQVTLIDMRPHSSYDIRMFAVNSVGLSQASNVVTVTTREAAPSGPPLDIQLEALTPRSIKVTWKPPKMELRNGVLHDYKISYSEYDSASQQFKEWYHQRVRATGGLESTVLNNLRPATQYIVEIRASTMAGMGPAFSAPLFSTLAEVPPDPPVLELLEVNDTMVSFCWTAGFDGRAPISSYDMEYKVENTSWDTATTVKIINPLQPQVTLIDMRPHSSYDIRMFAVNSVGLSQASNDVTVTTREAAPSGPPLDIQLEALTPRSIKVTWKPPKMELRNGVLHDYKISYREYDSASQQFKEWYHQRVRATGGLESTVLNNLRPATQYIVEIRASTMAGMGPAFSAPLFSTLAEVPPDPPVLELLEVNDTMVSFRWTAGFDGRAPISSYDMEYKVENTSWDTATTFKIINPLQPQVTLIDMRPHSSYDIRMFAVNSVGLSQASNVVTVTTREAAPSGPPLDIQLEALTPRSIKVTWKPPKMELRNGVLHDYKISYSEYDSASQQFKEWYHQRVRATGGLESTVLNNLRPATQYIVEIRASTMAGMGPAFSAPLFSTLAEVPPDPPVLELLEVNDTMVSFCWTAGFDGRAPISSYDMEYKVENTSWDTATTVKIINPLQPQVTLIDMRPHSSYDIRMFAVNSVGLSQASNDVTVTTREAAPSGPPLDIQLEALTPRSIKVTWKPPKMELRNGVLHDYKISYREYDSASQQFKEWYHQRVRATGGLESTVLNNLRPATQYIVEIRASTMAGMGPAFSAPLFSTLAEVPPDPPVLELLEVNDTMVSFRWTAGFDGRAPISSYDMEYKVENTSWDTATTFKIINPLQPQVTLIDMRPHSSYDIRMFAVNSVGLSQASNVVTVTTREAAPSGPPLDIQLEALTPRSIKVTWKPPKMELRNGVLHDYKISYSEYDSASQQFKEWYHQRVRATGGLESTVLNNLRPATQYIVEIRASTMAGMGPAFSAPLFSTLAEVPPDPPVLELLEVNDTMVSFCWTAGFDGRAPISSYDMEYKVENTSWDTATTVKIINPLQPQVTLIDMRPHSSYDIRMFAVNSVGLSQASNDVTVTTREAAPSGPPLDIQLEALTPRSIKVTWKPPKMELRNGVLHDYKISYREYDSASQQFKEWYHQRVRATGGLESTVLNNLRPATQYIVEIRASTMAGMGPAFSAPLFSTLAEVPPDPPVLELLEVNDTMHPGILATTFKIINPLQPQVTLIDMRPHSSYDIRMFAVNSAPSGPPLDIQLEALTPRSIKVTWKPPKMELRNGVLHDYKISYSEYDSASQQFKEWYHQRVRATGRLGEHRVK</sequence>
<evidence type="ECO:0000259" key="13">
    <source>
        <dbReference type="PROSITE" id="PS50853"/>
    </source>
</evidence>
<dbReference type="InterPro" id="IPR003599">
    <property type="entry name" value="Ig_sub"/>
</dbReference>
<accession>A0AA47MI63</accession>
<keyword evidence="4" id="KW-0677">Repeat</keyword>
<evidence type="ECO:0000259" key="12">
    <source>
        <dbReference type="PROSITE" id="PS50835"/>
    </source>
</evidence>
<feature type="domain" description="Fibronectin type-III" evidence="13">
    <location>
        <begin position="1166"/>
        <end position="1260"/>
    </location>
</feature>
<dbReference type="InterPro" id="IPR013783">
    <property type="entry name" value="Ig-like_fold"/>
</dbReference>
<dbReference type="GO" id="GO:0016020">
    <property type="term" value="C:membrane"/>
    <property type="evidence" value="ECO:0007669"/>
    <property type="project" value="UniProtKB-SubCell"/>
</dbReference>
<evidence type="ECO:0000256" key="9">
    <source>
        <dbReference type="ARBA" id="ARBA00023319"/>
    </source>
</evidence>
<evidence type="ECO:0000256" key="6">
    <source>
        <dbReference type="ARBA" id="ARBA00023136"/>
    </source>
</evidence>
<dbReference type="SUPFAM" id="SSF49265">
    <property type="entry name" value="Fibronectin type III"/>
    <property type="match status" value="9"/>
</dbReference>
<keyword evidence="15" id="KW-1185">Reference proteome</keyword>
<dbReference type="CDD" id="cd00063">
    <property type="entry name" value="FN3"/>
    <property type="match status" value="17"/>
</dbReference>
<feature type="domain" description="Fibronectin type-III" evidence="13">
    <location>
        <begin position="445"/>
        <end position="546"/>
    </location>
</feature>
<dbReference type="FunFam" id="2.60.40.10:FF:000774">
    <property type="entry name" value="Hepatitis A virus cellular receptor 1"/>
    <property type="match status" value="1"/>
</dbReference>
<evidence type="ECO:0000256" key="8">
    <source>
        <dbReference type="ARBA" id="ARBA00023180"/>
    </source>
</evidence>
<feature type="domain" description="Fibronectin type-III" evidence="13">
    <location>
        <begin position="1576"/>
        <end position="1670"/>
    </location>
</feature>
<name>A0AA47MI63_MERPO</name>
<dbReference type="PANTHER" id="PTHR13817">
    <property type="entry name" value="TITIN"/>
    <property type="match status" value="1"/>
</dbReference>
<keyword evidence="7" id="KW-1015">Disulfide bond</keyword>
<dbReference type="InterPro" id="IPR013106">
    <property type="entry name" value="Ig_V-set"/>
</dbReference>